<accession>A0AAN6DUN8</accession>
<keyword evidence="1" id="KW-0812">Transmembrane</keyword>
<keyword evidence="3" id="KW-1185">Reference proteome</keyword>
<evidence type="ECO:0000313" key="2">
    <source>
        <dbReference type="EMBL" id="KAI1611952.1"/>
    </source>
</evidence>
<proteinExistence type="predicted"/>
<reference evidence="2" key="1">
    <citation type="journal article" date="2022" name="bioRxiv">
        <title>Deciphering the potential niche of two novel black yeast fungi from a biological soil crust based on their genomes, phenotypes, and melanin regulation.</title>
        <authorList>
            <consortium name="DOE Joint Genome Institute"/>
            <person name="Carr E.C."/>
            <person name="Barton Q."/>
            <person name="Grambo S."/>
            <person name="Sullivan M."/>
            <person name="Renfro C.M."/>
            <person name="Kuo A."/>
            <person name="Pangilinan J."/>
            <person name="Lipzen A."/>
            <person name="Keymanesh K."/>
            <person name="Savage E."/>
            <person name="Barry K."/>
            <person name="Grigoriev I.V."/>
            <person name="Riekhof W.R."/>
            <person name="Harris S.S."/>
        </authorList>
    </citation>
    <scope>NUCLEOTIDE SEQUENCE</scope>
    <source>
        <strain evidence="2">JF 03-4F</strain>
    </source>
</reference>
<keyword evidence="1" id="KW-0472">Membrane</keyword>
<keyword evidence="1" id="KW-1133">Transmembrane helix</keyword>
<dbReference type="AlphaFoldDB" id="A0AAN6DUN8"/>
<protein>
    <submittedName>
        <fullName evidence="2">Uncharacterized protein</fullName>
    </submittedName>
</protein>
<feature type="transmembrane region" description="Helical" evidence="1">
    <location>
        <begin position="34"/>
        <end position="51"/>
    </location>
</feature>
<dbReference type="EMBL" id="MU404355">
    <property type="protein sequence ID" value="KAI1611952.1"/>
    <property type="molecule type" value="Genomic_DNA"/>
</dbReference>
<evidence type="ECO:0000256" key="1">
    <source>
        <dbReference type="SAM" id="Phobius"/>
    </source>
</evidence>
<organism evidence="2 3">
    <name type="scientific">Exophiala viscosa</name>
    <dbReference type="NCBI Taxonomy" id="2486360"/>
    <lineage>
        <taxon>Eukaryota</taxon>
        <taxon>Fungi</taxon>
        <taxon>Dikarya</taxon>
        <taxon>Ascomycota</taxon>
        <taxon>Pezizomycotina</taxon>
        <taxon>Eurotiomycetes</taxon>
        <taxon>Chaetothyriomycetidae</taxon>
        <taxon>Chaetothyriales</taxon>
        <taxon>Herpotrichiellaceae</taxon>
        <taxon>Exophiala</taxon>
    </lineage>
</organism>
<evidence type="ECO:0000313" key="3">
    <source>
        <dbReference type="Proteomes" id="UP001203852"/>
    </source>
</evidence>
<comment type="caution">
    <text evidence="2">The sequence shown here is derived from an EMBL/GenBank/DDBJ whole genome shotgun (WGS) entry which is preliminary data.</text>
</comment>
<gene>
    <name evidence="2" type="ORF">EDD36DRAFT_439845</name>
</gene>
<dbReference type="Proteomes" id="UP001203852">
    <property type="component" value="Unassembled WGS sequence"/>
</dbReference>
<sequence>MTNHQCNSISVAGLGHLGQHLVVTSVVWHWRPHSILPLALCCLFFGGRAVIRKHGLLCKT</sequence>
<name>A0AAN6DUN8_9EURO</name>